<protein>
    <submittedName>
        <fullName evidence="3">Uncharacterized protein</fullName>
    </submittedName>
</protein>
<evidence type="ECO:0000313" key="4">
    <source>
        <dbReference type="Proteomes" id="UP001220010"/>
    </source>
</evidence>
<dbReference type="EMBL" id="JARFPK010000054">
    <property type="protein sequence ID" value="MDF0591667.1"/>
    <property type="molecule type" value="Genomic_DNA"/>
</dbReference>
<keyword evidence="4" id="KW-1185">Reference proteome</keyword>
<dbReference type="Proteomes" id="UP001220010">
    <property type="component" value="Unassembled WGS sequence"/>
</dbReference>
<evidence type="ECO:0000313" key="3">
    <source>
        <dbReference type="EMBL" id="MDF0591667.1"/>
    </source>
</evidence>
<feature type="coiled-coil region" evidence="1">
    <location>
        <begin position="52"/>
        <end position="79"/>
    </location>
</feature>
<feature type="compositionally biased region" description="Basic and acidic residues" evidence="2">
    <location>
        <begin position="1"/>
        <end position="18"/>
    </location>
</feature>
<comment type="caution">
    <text evidence="3">The sequence shown here is derived from an EMBL/GenBank/DDBJ whole genome shotgun (WGS) entry which is preliminary data.</text>
</comment>
<evidence type="ECO:0000256" key="2">
    <source>
        <dbReference type="SAM" id="MobiDB-lite"/>
    </source>
</evidence>
<keyword evidence="1" id="KW-0175">Coiled coil</keyword>
<evidence type="ECO:0000256" key="1">
    <source>
        <dbReference type="SAM" id="Coils"/>
    </source>
</evidence>
<organism evidence="3 4">
    <name type="scientific">Candidatus Methanocrinis natronophilus</name>
    <dbReference type="NCBI Taxonomy" id="3033396"/>
    <lineage>
        <taxon>Archaea</taxon>
        <taxon>Methanobacteriati</taxon>
        <taxon>Methanobacteriota</taxon>
        <taxon>Stenosarchaea group</taxon>
        <taxon>Methanomicrobia</taxon>
        <taxon>Methanotrichales</taxon>
        <taxon>Methanotrichaceae</taxon>
        <taxon>Methanocrinis</taxon>
    </lineage>
</organism>
<proteinExistence type="predicted"/>
<reference evidence="3 4" key="1">
    <citation type="submission" date="2023-03" db="EMBL/GenBank/DDBJ databases">
        <title>WGS of Methanotrichaceae archaeon Mx.</title>
        <authorList>
            <person name="Sorokin D.Y."/>
            <person name="Merkel A.Y."/>
        </authorList>
    </citation>
    <scope>NUCLEOTIDE SEQUENCE [LARGE SCALE GENOMIC DNA]</scope>
    <source>
        <strain evidence="3 4">Mx</strain>
    </source>
</reference>
<accession>A0ABT5XAE8</accession>
<gene>
    <name evidence="3" type="ORF">P0O15_10905</name>
</gene>
<feature type="region of interest" description="Disordered" evidence="2">
    <location>
        <begin position="1"/>
        <end position="20"/>
    </location>
</feature>
<sequence>MPAHTDLEPTREGEREMGLNEDGEDQVLEFSRADMTRIVSQRLKEDREKRGTTTLLKERMDLKKKIRELEATTELLRKENEYLRYQAWLYDL</sequence>
<name>A0ABT5XAE8_9EURY</name>